<reference evidence="2 3" key="1">
    <citation type="submission" date="2016-03" db="EMBL/GenBank/DDBJ databases">
        <title>Comparative genomics of Pseudogymnoascus destructans, the fungus causing white-nose syndrome of bats.</title>
        <authorList>
            <person name="Palmer J.M."/>
            <person name="Drees K.P."/>
            <person name="Foster J.T."/>
            <person name="Lindner D.L."/>
        </authorList>
    </citation>
    <scope>NUCLEOTIDE SEQUENCE [LARGE SCALE GENOMIC DNA]</scope>
    <source>
        <strain evidence="2 3">UAMH 10579</strain>
    </source>
</reference>
<sequence>MAATGKTVSLYTTLLAHKLHHPPPEEMTLELPQPSKEFLAQKDGSRGIFLIYDYYGFVKSGRKVHLKEKHALDLAAELNIPAPRVYEVSSAPDGIVSIRMDYIEGENLEELWPDMSEEDRQDICGQLREIISTMQSAEFKTGAIGSCGGGLFRELFSHGDLSQHNIIIKDMEIAGVIDWEYGGWAPEYWEYVKFFEV</sequence>
<name>A0A1B8GUX5_9PEZI</name>
<dbReference type="STRING" id="342668.A0A1B8GUX5"/>
<dbReference type="CDD" id="cd05120">
    <property type="entry name" value="APH_ChoK_like"/>
    <property type="match status" value="1"/>
</dbReference>
<dbReference type="Proteomes" id="UP000091956">
    <property type="component" value="Unassembled WGS sequence"/>
</dbReference>
<dbReference type="InterPro" id="IPR011009">
    <property type="entry name" value="Kinase-like_dom_sf"/>
</dbReference>
<proteinExistence type="predicted"/>
<evidence type="ECO:0000313" key="3">
    <source>
        <dbReference type="Proteomes" id="UP000091956"/>
    </source>
</evidence>
<dbReference type="EMBL" id="KV460212">
    <property type="protein sequence ID" value="OBT99623.1"/>
    <property type="molecule type" value="Genomic_DNA"/>
</dbReference>
<organism evidence="2 3">
    <name type="scientific">Pseudogymnoascus verrucosus</name>
    <dbReference type="NCBI Taxonomy" id="342668"/>
    <lineage>
        <taxon>Eukaryota</taxon>
        <taxon>Fungi</taxon>
        <taxon>Dikarya</taxon>
        <taxon>Ascomycota</taxon>
        <taxon>Pezizomycotina</taxon>
        <taxon>Leotiomycetes</taxon>
        <taxon>Thelebolales</taxon>
        <taxon>Thelebolaceae</taxon>
        <taxon>Pseudogymnoascus</taxon>
    </lineage>
</organism>
<dbReference type="InterPro" id="IPR051678">
    <property type="entry name" value="AGP_Transferase"/>
</dbReference>
<dbReference type="GeneID" id="28836224"/>
<gene>
    <name evidence="2" type="ORF">VE01_02838</name>
</gene>
<accession>A0A1B8GUX5</accession>
<dbReference type="Gene3D" id="3.90.1200.10">
    <property type="match status" value="1"/>
</dbReference>
<dbReference type="SUPFAM" id="SSF56112">
    <property type="entry name" value="Protein kinase-like (PK-like)"/>
    <property type="match status" value="1"/>
</dbReference>
<dbReference type="RefSeq" id="XP_018133356.1">
    <property type="nucleotide sequence ID" value="XM_018272342.1"/>
</dbReference>
<evidence type="ECO:0000259" key="1">
    <source>
        <dbReference type="Pfam" id="PF01636"/>
    </source>
</evidence>
<dbReference type="AlphaFoldDB" id="A0A1B8GUX5"/>
<evidence type="ECO:0000313" key="2">
    <source>
        <dbReference type="EMBL" id="OBT99623.1"/>
    </source>
</evidence>
<dbReference type="InterPro" id="IPR002575">
    <property type="entry name" value="Aminoglycoside_PTrfase"/>
</dbReference>
<protein>
    <recommendedName>
        <fullName evidence="1">Aminoglycoside phosphotransferase domain-containing protein</fullName>
    </recommendedName>
</protein>
<dbReference type="Pfam" id="PF01636">
    <property type="entry name" value="APH"/>
    <property type="match status" value="1"/>
</dbReference>
<keyword evidence="3" id="KW-1185">Reference proteome</keyword>
<dbReference type="PANTHER" id="PTHR21310">
    <property type="entry name" value="AMINOGLYCOSIDE PHOSPHOTRANSFERASE-RELATED-RELATED"/>
    <property type="match status" value="1"/>
</dbReference>
<dbReference type="PANTHER" id="PTHR21310:SF58">
    <property type="entry name" value="AMINOGLYCOSIDE PHOSPHOTRANSFERASE DOMAIN-CONTAINING PROTEIN"/>
    <property type="match status" value="1"/>
</dbReference>
<dbReference type="OrthoDB" id="2906425at2759"/>
<reference evidence="3" key="2">
    <citation type="journal article" date="2018" name="Nat. Commun.">
        <title>Extreme sensitivity to ultraviolet light in the fungal pathogen causing white-nose syndrome of bats.</title>
        <authorList>
            <person name="Palmer J.M."/>
            <person name="Drees K.P."/>
            <person name="Foster J.T."/>
            <person name="Lindner D.L."/>
        </authorList>
    </citation>
    <scope>NUCLEOTIDE SEQUENCE [LARGE SCALE GENOMIC DNA]</scope>
    <source>
        <strain evidence="3">UAMH 10579</strain>
    </source>
</reference>
<feature type="domain" description="Aminoglycoside phosphotransferase" evidence="1">
    <location>
        <begin position="154"/>
        <end position="191"/>
    </location>
</feature>